<protein>
    <submittedName>
        <fullName evidence="1">Uncharacterized protein</fullName>
    </submittedName>
</protein>
<name>A0A090QXM5_9GAMM</name>
<comment type="caution">
    <text evidence="1">The sequence shown here is derived from an EMBL/GenBank/DDBJ whole genome shotgun (WGS) entry which is preliminary data.</text>
</comment>
<evidence type="ECO:0000313" key="1">
    <source>
        <dbReference type="EMBL" id="GAL06619.1"/>
    </source>
</evidence>
<dbReference type="AlphaFoldDB" id="A0A090QXM5"/>
<sequence length="61" mass="7193">MFYQLETTQIQRDFERDVDKQAQALSLYIEEKFAALHHLKLIVEYQACPIVRLFPAKPNPS</sequence>
<dbReference type="EMBL" id="BBMN01000012">
    <property type="protein sequence ID" value="GAL06619.1"/>
    <property type="molecule type" value="Genomic_DNA"/>
</dbReference>
<dbReference type="Proteomes" id="UP000029227">
    <property type="component" value="Unassembled WGS sequence"/>
</dbReference>
<evidence type="ECO:0000313" key="2">
    <source>
        <dbReference type="Proteomes" id="UP000029227"/>
    </source>
</evidence>
<organism evidence="1 2">
    <name type="scientific">Photobacterium aphoticum</name>
    <dbReference type="NCBI Taxonomy" id="754436"/>
    <lineage>
        <taxon>Bacteria</taxon>
        <taxon>Pseudomonadati</taxon>
        <taxon>Pseudomonadota</taxon>
        <taxon>Gammaproteobacteria</taxon>
        <taxon>Vibrionales</taxon>
        <taxon>Vibrionaceae</taxon>
        <taxon>Photobacterium</taxon>
    </lineage>
</organism>
<gene>
    <name evidence="1" type="ORF">JCM19237_2716</name>
</gene>
<dbReference type="STRING" id="754436.JCM19237_2716"/>
<reference evidence="1 2" key="1">
    <citation type="journal article" date="2014" name="Genome Announc.">
        <title>Draft Genome Sequences of Two Vibrionaceae Species, Vibrio ponticus C121 and Photobacterium aphoticum C119, Isolated as Coral Reef Microbiota.</title>
        <authorList>
            <person name="Al-saari N."/>
            <person name="Meirelles P.M."/>
            <person name="Mino S."/>
            <person name="Suda W."/>
            <person name="Oshima K."/>
            <person name="Hattori M."/>
            <person name="Ohkuma M."/>
            <person name="Thompson F.L."/>
            <person name="Gomez-Gil B."/>
            <person name="Sawabe T."/>
            <person name="Sawabe T."/>
        </authorList>
    </citation>
    <scope>NUCLEOTIDE SEQUENCE [LARGE SCALE GENOMIC DNA]</scope>
    <source>
        <strain evidence="1 2">JCM 19237</strain>
    </source>
</reference>
<accession>A0A090QXM5</accession>
<proteinExistence type="predicted"/>